<evidence type="ECO:0000313" key="2">
    <source>
        <dbReference type="Proteomes" id="UP000229438"/>
    </source>
</evidence>
<evidence type="ECO:0008006" key="3">
    <source>
        <dbReference type="Google" id="ProtNLM"/>
    </source>
</evidence>
<reference evidence="2" key="1">
    <citation type="submission" date="2017-09" db="EMBL/GenBank/DDBJ databases">
        <title>Depth-based differentiation of microbial function through sediment-hosted aquifers and enrichment of novel symbionts in the deep terrestrial subsurface.</title>
        <authorList>
            <person name="Probst A.J."/>
            <person name="Ladd B."/>
            <person name="Jarett J.K."/>
            <person name="Geller-Mcgrath D.E."/>
            <person name="Sieber C.M.K."/>
            <person name="Emerson J.B."/>
            <person name="Anantharaman K."/>
            <person name="Thomas B.C."/>
            <person name="Malmstrom R."/>
            <person name="Stieglmeier M."/>
            <person name="Klingl A."/>
            <person name="Woyke T."/>
            <person name="Ryan C.M."/>
            <person name="Banfield J.F."/>
        </authorList>
    </citation>
    <scope>NUCLEOTIDE SEQUENCE [LARGE SCALE GENOMIC DNA]</scope>
</reference>
<feature type="non-terminal residue" evidence="1">
    <location>
        <position position="1"/>
    </location>
</feature>
<accession>A0A2M8G6G1</accession>
<dbReference type="Proteomes" id="UP000229438">
    <property type="component" value="Unassembled WGS sequence"/>
</dbReference>
<dbReference type="EMBL" id="PFQS01000082">
    <property type="protein sequence ID" value="PJC68559.1"/>
    <property type="molecule type" value="Genomic_DNA"/>
</dbReference>
<comment type="caution">
    <text evidence="1">The sequence shown here is derived from an EMBL/GenBank/DDBJ whole genome shotgun (WGS) entry which is preliminary data.</text>
</comment>
<dbReference type="AlphaFoldDB" id="A0A2M8G6G1"/>
<organism evidence="1 2">
    <name type="scientific">candidate division WWE3 bacterium CG_4_8_14_3_um_filter_42_11</name>
    <dbReference type="NCBI Taxonomy" id="1975076"/>
    <lineage>
        <taxon>Bacteria</taxon>
        <taxon>Katanobacteria</taxon>
    </lineage>
</organism>
<name>A0A2M8G6G1_UNCKA</name>
<proteinExistence type="predicted"/>
<protein>
    <recommendedName>
        <fullName evidence="3">PsbP C-terminal domain-containing protein</fullName>
    </recommendedName>
</protein>
<sequence>AVVLVGASVGGYFTFKKAKSNNSQPPEKWEEYRNDDLKIKLSYPASLSQISLSEEDKTSKVLLRLERKEPQALITFRYEEGLGMLKAAGGSILDKLVESINRQYPTRYPDYNKEKYEELIIGNEKAARFYFTYTGNDQQTKIKQQFTVVVKDTTGYYLAAQAPEAVFDQSASDFEKIAESFKFEQ</sequence>
<dbReference type="Gene3D" id="3.40.1000.10">
    <property type="entry name" value="Mog1/PsbP, alpha/beta/alpha sandwich"/>
    <property type="match status" value="1"/>
</dbReference>
<gene>
    <name evidence="1" type="ORF">CO015_03600</name>
</gene>
<evidence type="ECO:0000313" key="1">
    <source>
        <dbReference type="EMBL" id="PJC68559.1"/>
    </source>
</evidence>